<feature type="domain" description="NR LBD" evidence="4">
    <location>
        <begin position="2"/>
        <end position="71"/>
    </location>
</feature>
<accession>A0A1I8BLC7</accession>
<dbReference type="InterPro" id="IPR000536">
    <property type="entry name" value="Nucl_hrmn_rcpt_lig-bd"/>
</dbReference>
<evidence type="ECO:0000256" key="3">
    <source>
        <dbReference type="ARBA" id="ARBA00023170"/>
    </source>
</evidence>
<evidence type="ECO:0000256" key="2">
    <source>
        <dbReference type="ARBA" id="ARBA00023163"/>
    </source>
</evidence>
<sequence length="119" mass="13744">MKPFNQIKLNEEEYVLLQAIICSHYVTNGVSKQGLELLLNEAEKYCGILIKMLQNNYGQFVGAKRYSELLHLIEFCFKCGYNHSLLFNYLANVFDQNLFHKVMPEALADLCLRCKVSSD</sequence>
<protein>
    <submittedName>
        <fullName evidence="6">NR LBD domain-containing protein</fullName>
    </submittedName>
</protein>
<dbReference type="WBParaSite" id="MhA1_Contig3071.frz3.gene1">
    <property type="protein sequence ID" value="MhA1_Contig3071.frz3.gene1"/>
    <property type="gene ID" value="MhA1_Contig3071.frz3.gene1"/>
</dbReference>
<dbReference type="Pfam" id="PF00104">
    <property type="entry name" value="Hormone_recep"/>
    <property type="match status" value="1"/>
</dbReference>
<evidence type="ECO:0000313" key="6">
    <source>
        <dbReference type="WBParaSite" id="MhA1_Contig3071.frz3.gene1"/>
    </source>
</evidence>
<dbReference type="Proteomes" id="UP000095281">
    <property type="component" value="Unplaced"/>
</dbReference>
<dbReference type="Gene3D" id="1.10.565.10">
    <property type="entry name" value="Retinoid X Receptor"/>
    <property type="match status" value="1"/>
</dbReference>
<proteinExistence type="predicted"/>
<name>A0A1I8BLC7_MELHA</name>
<dbReference type="SUPFAM" id="SSF48508">
    <property type="entry name" value="Nuclear receptor ligand-binding domain"/>
    <property type="match status" value="1"/>
</dbReference>
<organism evidence="5 6">
    <name type="scientific">Meloidogyne hapla</name>
    <name type="common">Root-knot nematode worm</name>
    <dbReference type="NCBI Taxonomy" id="6305"/>
    <lineage>
        <taxon>Eukaryota</taxon>
        <taxon>Metazoa</taxon>
        <taxon>Ecdysozoa</taxon>
        <taxon>Nematoda</taxon>
        <taxon>Chromadorea</taxon>
        <taxon>Rhabditida</taxon>
        <taxon>Tylenchina</taxon>
        <taxon>Tylenchomorpha</taxon>
        <taxon>Tylenchoidea</taxon>
        <taxon>Meloidogynidae</taxon>
        <taxon>Meloidogyninae</taxon>
        <taxon>Meloidogyne</taxon>
    </lineage>
</organism>
<evidence type="ECO:0000256" key="1">
    <source>
        <dbReference type="ARBA" id="ARBA00023015"/>
    </source>
</evidence>
<dbReference type="AlphaFoldDB" id="A0A1I8BLC7"/>
<dbReference type="InterPro" id="IPR035500">
    <property type="entry name" value="NHR-like_dom_sf"/>
</dbReference>
<evidence type="ECO:0000259" key="4">
    <source>
        <dbReference type="Pfam" id="PF00104"/>
    </source>
</evidence>
<keyword evidence="5" id="KW-1185">Reference proteome</keyword>
<keyword evidence="1" id="KW-0805">Transcription regulation</keyword>
<reference evidence="6" key="1">
    <citation type="submission" date="2016-11" db="UniProtKB">
        <authorList>
            <consortium name="WormBaseParasite"/>
        </authorList>
    </citation>
    <scope>IDENTIFICATION</scope>
</reference>
<evidence type="ECO:0000313" key="5">
    <source>
        <dbReference type="Proteomes" id="UP000095281"/>
    </source>
</evidence>
<keyword evidence="2" id="KW-0804">Transcription</keyword>
<keyword evidence="3" id="KW-0675">Receptor</keyword>